<accession>A0AB39P0I3</accession>
<dbReference type="Pfam" id="PF07681">
    <property type="entry name" value="DoxX"/>
    <property type="match status" value="1"/>
</dbReference>
<dbReference type="InterPro" id="IPR032808">
    <property type="entry name" value="DoxX"/>
</dbReference>
<dbReference type="GO" id="GO:0005886">
    <property type="term" value="C:plasma membrane"/>
    <property type="evidence" value="ECO:0007669"/>
    <property type="project" value="UniProtKB-SubCell"/>
</dbReference>
<protein>
    <submittedName>
        <fullName evidence="7">DoxX family protein</fullName>
    </submittedName>
</protein>
<keyword evidence="4" id="KW-0812">Transmembrane</keyword>
<keyword evidence="3" id="KW-1003">Cell membrane</keyword>
<keyword evidence="6" id="KW-0472">Membrane</keyword>
<comment type="subcellular location">
    <subcellularLocation>
        <location evidence="1">Cell membrane</location>
        <topology evidence="1">Multi-pass membrane protein</topology>
    </subcellularLocation>
</comment>
<proteinExistence type="inferred from homology"/>
<evidence type="ECO:0000313" key="7">
    <source>
        <dbReference type="EMBL" id="XDQ24373.1"/>
    </source>
</evidence>
<dbReference type="InterPro" id="IPR051907">
    <property type="entry name" value="DoxX-like_oxidoreductase"/>
</dbReference>
<organism evidence="7">
    <name type="scientific">Streptomyces sp. R21</name>
    <dbReference type="NCBI Taxonomy" id="3238627"/>
    <lineage>
        <taxon>Bacteria</taxon>
        <taxon>Bacillati</taxon>
        <taxon>Actinomycetota</taxon>
        <taxon>Actinomycetes</taxon>
        <taxon>Kitasatosporales</taxon>
        <taxon>Streptomycetaceae</taxon>
        <taxon>Streptomyces</taxon>
    </lineage>
</organism>
<evidence type="ECO:0000256" key="5">
    <source>
        <dbReference type="ARBA" id="ARBA00022989"/>
    </source>
</evidence>
<dbReference type="EMBL" id="CP163435">
    <property type="protein sequence ID" value="XDQ24373.1"/>
    <property type="molecule type" value="Genomic_DNA"/>
</dbReference>
<name>A0AB39P0I3_9ACTN</name>
<sequence>MDGIDVARYALRAVIGGTMIAHGVRHGRTLDGTAGWFGSVGFRKPRLQAAASAVVEVGAGAALVAGAATPLAASAVVGTMGVAARAVHLPNGFFVVNEGYEFVLNLGTASVVLAGLGPGRFSVDRALGLDGRLSGPQCAALAAGLGLAAAAAQLAVFWRRPQSEEGSGGEREAH</sequence>
<evidence type="ECO:0000256" key="6">
    <source>
        <dbReference type="ARBA" id="ARBA00023136"/>
    </source>
</evidence>
<evidence type="ECO:0000256" key="3">
    <source>
        <dbReference type="ARBA" id="ARBA00022475"/>
    </source>
</evidence>
<comment type="similarity">
    <text evidence="2">Belongs to the DoxX family.</text>
</comment>
<dbReference type="PANTHER" id="PTHR33452:SF1">
    <property type="entry name" value="INNER MEMBRANE PROTEIN YPHA-RELATED"/>
    <property type="match status" value="1"/>
</dbReference>
<evidence type="ECO:0000256" key="2">
    <source>
        <dbReference type="ARBA" id="ARBA00006679"/>
    </source>
</evidence>
<keyword evidence="5" id="KW-1133">Transmembrane helix</keyword>
<dbReference type="RefSeq" id="WP_369230958.1">
    <property type="nucleotide sequence ID" value="NZ_CP163435.1"/>
</dbReference>
<gene>
    <name evidence="7" type="ORF">AB5J56_06520</name>
</gene>
<evidence type="ECO:0000256" key="1">
    <source>
        <dbReference type="ARBA" id="ARBA00004651"/>
    </source>
</evidence>
<evidence type="ECO:0000256" key="4">
    <source>
        <dbReference type="ARBA" id="ARBA00022692"/>
    </source>
</evidence>
<dbReference type="AlphaFoldDB" id="A0AB39P0I3"/>
<dbReference type="PANTHER" id="PTHR33452">
    <property type="entry name" value="OXIDOREDUCTASE CATD-RELATED"/>
    <property type="match status" value="1"/>
</dbReference>
<reference evidence="7" key="1">
    <citation type="submission" date="2024-07" db="EMBL/GenBank/DDBJ databases">
        <authorList>
            <person name="Yu S.T."/>
        </authorList>
    </citation>
    <scope>NUCLEOTIDE SEQUENCE</scope>
    <source>
        <strain evidence="7">R21</strain>
    </source>
</reference>